<dbReference type="SUPFAM" id="SSF51735">
    <property type="entry name" value="NAD(P)-binding Rossmann-fold domains"/>
    <property type="match status" value="1"/>
</dbReference>
<keyword evidence="3" id="KW-0560">Oxidoreductase</keyword>
<dbReference type="SUPFAM" id="SSF48179">
    <property type="entry name" value="6-phosphogluconate dehydrogenase C-terminal domain-like"/>
    <property type="match status" value="1"/>
</dbReference>
<dbReference type="PROSITE" id="PS00521">
    <property type="entry name" value="P5CR"/>
    <property type="match status" value="1"/>
</dbReference>
<dbReference type="InterPro" id="IPR029036">
    <property type="entry name" value="P5CR_dimer"/>
</dbReference>
<keyword evidence="2" id="KW-0521">NADP</keyword>
<evidence type="ECO:0000256" key="2">
    <source>
        <dbReference type="ARBA" id="ARBA00022857"/>
    </source>
</evidence>
<accession>A0A9P7GEH3</accession>
<comment type="similarity">
    <text evidence="1">Belongs to the pyrroline-5-carboxylate reductase family.</text>
</comment>
<dbReference type="Gene3D" id="1.10.3730.10">
    <property type="entry name" value="ProC C-terminal domain-like"/>
    <property type="match status" value="1"/>
</dbReference>
<evidence type="ECO:0000259" key="5">
    <source>
        <dbReference type="Pfam" id="PF14748"/>
    </source>
</evidence>
<evidence type="ECO:0008006" key="8">
    <source>
        <dbReference type="Google" id="ProtNLM"/>
    </source>
</evidence>
<dbReference type="Pfam" id="PF03807">
    <property type="entry name" value="F420_oxidored"/>
    <property type="match status" value="1"/>
</dbReference>
<dbReference type="GO" id="GO:0004735">
    <property type="term" value="F:pyrroline-5-carboxylate reductase activity"/>
    <property type="evidence" value="ECO:0007669"/>
    <property type="project" value="InterPro"/>
</dbReference>
<protein>
    <recommendedName>
        <fullName evidence="8">Pyrroline-5-carboxylate reductase</fullName>
    </recommendedName>
</protein>
<reference evidence="6" key="2">
    <citation type="submission" date="2021-10" db="EMBL/GenBank/DDBJ databases">
        <title>Phylogenomics reveals ancestral predisposition of the termite-cultivated fungus Termitomyces towards a domesticated lifestyle.</title>
        <authorList>
            <person name="Auxier B."/>
            <person name="Grum-Grzhimaylo A."/>
            <person name="Cardenas M.E."/>
            <person name="Lodge J.D."/>
            <person name="Laessoe T."/>
            <person name="Pedersen O."/>
            <person name="Smith M.E."/>
            <person name="Kuyper T.W."/>
            <person name="Franco-Molano E.A."/>
            <person name="Baroni T.J."/>
            <person name="Aanen D.K."/>
        </authorList>
    </citation>
    <scope>NUCLEOTIDE SEQUENCE</scope>
    <source>
        <strain evidence="6">AP01</strain>
        <tissue evidence="6">Mycelium</tissue>
    </source>
</reference>
<name>A0A9P7GEH3_9AGAR</name>
<evidence type="ECO:0000313" key="6">
    <source>
        <dbReference type="EMBL" id="KAG5647208.1"/>
    </source>
</evidence>
<dbReference type="OrthoDB" id="10263291at2759"/>
<evidence type="ECO:0000256" key="1">
    <source>
        <dbReference type="ARBA" id="ARBA00005525"/>
    </source>
</evidence>
<reference evidence="6" key="1">
    <citation type="submission" date="2020-07" db="EMBL/GenBank/DDBJ databases">
        <authorList>
            <person name="Nieuwenhuis M."/>
            <person name="Van De Peppel L.J.J."/>
        </authorList>
    </citation>
    <scope>NUCLEOTIDE SEQUENCE</scope>
    <source>
        <strain evidence="6">AP01</strain>
        <tissue evidence="6">Mycelium</tissue>
    </source>
</reference>
<feature type="domain" description="Pyrroline-5-carboxylate reductase catalytic N-terminal" evidence="4">
    <location>
        <begin position="63"/>
        <end position="139"/>
    </location>
</feature>
<proteinExistence type="inferred from homology"/>
<dbReference type="InterPro" id="IPR000304">
    <property type="entry name" value="Pyrroline-COOH_reductase"/>
</dbReference>
<dbReference type="HAMAP" id="MF_01925">
    <property type="entry name" value="P5C_reductase"/>
    <property type="match status" value="1"/>
</dbReference>
<dbReference type="InterPro" id="IPR008927">
    <property type="entry name" value="6-PGluconate_DH-like_C_sf"/>
</dbReference>
<dbReference type="PANTHER" id="PTHR11645">
    <property type="entry name" value="PYRROLINE-5-CARBOXYLATE REDUCTASE"/>
    <property type="match status" value="1"/>
</dbReference>
<evidence type="ECO:0000256" key="3">
    <source>
        <dbReference type="ARBA" id="ARBA00023002"/>
    </source>
</evidence>
<evidence type="ECO:0000259" key="4">
    <source>
        <dbReference type="Pfam" id="PF03807"/>
    </source>
</evidence>
<evidence type="ECO:0000313" key="7">
    <source>
        <dbReference type="Proteomes" id="UP000775547"/>
    </source>
</evidence>
<sequence length="333" mass="35131">MGYTLCVLGCGTMGIAVLSGVVDSLDTTSKLAKGIAVEKWESHTPGTLTPTGPPDATVPSRYIACVNRQESAAKLRKTFSSLGALGSTIEVVAGQNVPSVQEADVVILACKPQLAHTILQEPGMKEALEGKLLISILAGVTMRQLSDWVLPSTKVIRAMPNTPCKVRLPDKFHFNLHLTLAVNQIREGMTVVSTLPPSPDAEKDHAIILKIFSSIGRCRFLDEKHFDACTALSGSGPAFACIFMEAMADGGVMMGLPRAEALELAAQTLQGAARMVLQGGTHPAQLKDAVTTPGGCTIAGLLAMEDGRVRSTIARAIQVATDHASQLGQPKKQ</sequence>
<dbReference type="PANTHER" id="PTHR11645:SF0">
    <property type="entry name" value="PYRROLINE-5-CARBOXYLATE REDUCTASE 3"/>
    <property type="match status" value="1"/>
</dbReference>
<organism evidence="6 7">
    <name type="scientific">Asterophora parasitica</name>
    <dbReference type="NCBI Taxonomy" id="117018"/>
    <lineage>
        <taxon>Eukaryota</taxon>
        <taxon>Fungi</taxon>
        <taxon>Dikarya</taxon>
        <taxon>Basidiomycota</taxon>
        <taxon>Agaricomycotina</taxon>
        <taxon>Agaricomycetes</taxon>
        <taxon>Agaricomycetidae</taxon>
        <taxon>Agaricales</taxon>
        <taxon>Tricholomatineae</taxon>
        <taxon>Lyophyllaceae</taxon>
        <taxon>Asterophora</taxon>
    </lineage>
</organism>
<dbReference type="InterPro" id="IPR028939">
    <property type="entry name" value="P5C_Rdtase_cat_N"/>
</dbReference>
<dbReference type="Pfam" id="PF14748">
    <property type="entry name" value="P5CR_dimer"/>
    <property type="match status" value="1"/>
</dbReference>
<feature type="domain" description="Pyrroline-5-carboxylate reductase dimerisation" evidence="5">
    <location>
        <begin position="223"/>
        <end position="327"/>
    </location>
</feature>
<dbReference type="Proteomes" id="UP000775547">
    <property type="component" value="Unassembled WGS sequence"/>
</dbReference>
<dbReference type="Gene3D" id="3.40.50.720">
    <property type="entry name" value="NAD(P)-binding Rossmann-like Domain"/>
    <property type="match status" value="1"/>
</dbReference>
<dbReference type="InterPro" id="IPR036291">
    <property type="entry name" value="NAD(P)-bd_dom_sf"/>
</dbReference>
<dbReference type="AlphaFoldDB" id="A0A9P7GEH3"/>
<gene>
    <name evidence="6" type="ORF">DXG03_001167</name>
</gene>
<dbReference type="FunFam" id="1.10.3730.10:FF:000001">
    <property type="entry name" value="Pyrroline-5-carboxylate reductase"/>
    <property type="match status" value="1"/>
</dbReference>
<dbReference type="EMBL" id="JABCKV010000012">
    <property type="protein sequence ID" value="KAG5647208.1"/>
    <property type="molecule type" value="Genomic_DNA"/>
</dbReference>
<comment type="caution">
    <text evidence="6">The sequence shown here is derived from an EMBL/GenBank/DDBJ whole genome shotgun (WGS) entry which is preliminary data.</text>
</comment>
<dbReference type="InterPro" id="IPR053790">
    <property type="entry name" value="P5CR-like_CS"/>
</dbReference>
<keyword evidence="7" id="KW-1185">Reference proteome</keyword>
<dbReference type="GO" id="GO:0055129">
    <property type="term" value="P:L-proline biosynthetic process"/>
    <property type="evidence" value="ECO:0007669"/>
    <property type="project" value="TreeGrafter"/>
</dbReference>